<dbReference type="GO" id="GO:0003690">
    <property type="term" value="F:double-stranded DNA binding"/>
    <property type="evidence" value="ECO:0007669"/>
    <property type="project" value="InterPro"/>
</dbReference>
<protein>
    <submittedName>
        <fullName evidence="2">Uncharacterized protein</fullName>
    </submittedName>
</protein>
<dbReference type="InterPro" id="IPR042509">
    <property type="entry name" value="ZCCHC3"/>
</dbReference>
<evidence type="ECO:0000256" key="1">
    <source>
        <dbReference type="SAM" id="MobiDB-lite"/>
    </source>
</evidence>
<dbReference type="PANTHER" id="PTHR22639">
    <property type="entry name" value="GAG-RELATED PROTEIN"/>
    <property type="match status" value="1"/>
</dbReference>
<proteinExistence type="predicted"/>
<dbReference type="EMBL" id="KV467251">
    <property type="protein sequence ID" value="OCT56725.1"/>
    <property type="molecule type" value="Genomic_DNA"/>
</dbReference>
<sequence length="332" mass="36817">MAMATERSRRSARAKSPVKETVGSELSSESETEEKVDGGSNRVPGASVTAGSCGAVAEEPDQEVCKVSAAKGQKGFNIAKRRKENKSYTRTGFLIKDLEDVDEQIKTILNVIKPWKELYYNKKSFDEIKSGGGDVAAKRLCKISELLKEIMTDNVDISKQSSDTNTVVTDDMVIVPEQNQTSNPKKANNPSISYAKALISLPMQIGDVFIGKVSNLSSKQLDNGLVSNENVTITLSGGNGNVSVTDKISDVFCVNENISSLEESVWGKKKLFQEEVEEEEYGKRKNAVKIKWVGKREKFPDVYAMMSITDTEFDLSFKLSQGLEEFWRQYNF</sequence>
<name>A0A974BR21_XENLA</name>
<organism evidence="2">
    <name type="scientific">Xenopus laevis</name>
    <name type="common">African clawed frog</name>
    <dbReference type="NCBI Taxonomy" id="8355"/>
    <lineage>
        <taxon>Eukaryota</taxon>
        <taxon>Metazoa</taxon>
        <taxon>Chordata</taxon>
        <taxon>Craniata</taxon>
        <taxon>Vertebrata</taxon>
        <taxon>Euteleostomi</taxon>
        <taxon>Amphibia</taxon>
        <taxon>Batrachia</taxon>
        <taxon>Anura</taxon>
        <taxon>Pipoidea</taxon>
        <taxon>Pipidae</taxon>
        <taxon>Xenopodinae</taxon>
        <taxon>Xenopus</taxon>
        <taxon>Xenopus</taxon>
    </lineage>
</organism>
<dbReference type="GO" id="GO:0002218">
    <property type="term" value="P:activation of innate immune response"/>
    <property type="evidence" value="ECO:0007669"/>
    <property type="project" value="InterPro"/>
</dbReference>
<accession>A0A974BR21</accession>
<dbReference type="GO" id="GO:0003723">
    <property type="term" value="F:RNA binding"/>
    <property type="evidence" value="ECO:0007669"/>
    <property type="project" value="InterPro"/>
</dbReference>
<dbReference type="Proteomes" id="UP000694892">
    <property type="component" value="Unassembled WGS sequence"/>
</dbReference>
<reference evidence="2" key="1">
    <citation type="submission" date="2016-05" db="EMBL/GenBank/DDBJ databases">
        <title>WGS assembly of Xenopus laevis.</title>
        <authorList>
            <person name="Session A."/>
            <person name="Uno Y."/>
            <person name="Kwon T."/>
            <person name="Chapman J."/>
            <person name="Toyoda A."/>
            <person name="Takahashi S."/>
            <person name="Fukui A."/>
            <person name="Hikosaka A."/>
            <person name="Putnam N."/>
            <person name="Stites J."/>
            <person name="Van Heeringen S."/>
            <person name="Quigley I."/>
            <person name="Heinz S."/>
            <person name="Hellsten U."/>
            <person name="Lyons J."/>
            <person name="Suzuki A."/>
            <person name="Kondo M."/>
            <person name="Ogino H."/>
            <person name="Ochi H."/>
            <person name="Bogdanovic O."/>
            <person name="Lister R."/>
            <person name="Georgiou G."/>
            <person name="Paranjpe S."/>
            <person name="Van Kruijsbergen I."/>
            <person name="Mozaffari S."/>
            <person name="Shu S."/>
            <person name="Schmutz J."/>
            <person name="Jenkins J."/>
            <person name="Grimwood J."/>
            <person name="Carlson J."/>
            <person name="Mitros T."/>
            <person name="Simakov O."/>
            <person name="Heald R."/>
            <person name="Miller K."/>
            <person name="Haudenschild C."/>
            <person name="Kuroki Y."/>
            <person name="Tanaka T."/>
            <person name="Michiue T."/>
            <person name="Watanabe M."/>
            <person name="Kinoshita T."/>
            <person name="Ohta Y."/>
            <person name="Mawaribuchi S."/>
            <person name="Suzuki Y."/>
            <person name="Haramoto Y."/>
            <person name="Yamamoto T."/>
            <person name="Takagi C."/>
            <person name="Kitzman J."/>
            <person name="Shendure J."/>
            <person name="Nakayama T."/>
            <person name="Izutsu Y."/>
            <person name="Robert J."/>
            <person name="Dichmann D."/>
            <person name="Flajnik M."/>
            <person name="Houston D."/>
            <person name="Marcotte E."/>
            <person name="Wallingford J."/>
            <person name="Ito Y."/>
            <person name="Asashima M."/>
            <person name="Ueno N."/>
            <person name="Matsuda Y."/>
            <person name="Jan Veenstra G."/>
            <person name="Fujiyama A."/>
            <person name="Harland R."/>
            <person name="Taira M."/>
            <person name="Rokhsar D.S."/>
        </authorList>
    </citation>
    <scope>NUCLEOTIDE SEQUENCE</scope>
    <source>
        <strain evidence="2">J</strain>
        <tissue evidence="2">Blood</tissue>
    </source>
</reference>
<evidence type="ECO:0000313" key="2">
    <source>
        <dbReference type="EMBL" id="OCT56725.1"/>
    </source>
</evidence>
<gene>
    <name evidence="2" type="ORF">XELAEV_18004464mg</name>
</gene>
<feature type="region of interest" description="Disordered" evidence="1">
    <location>
        <begin position="1"/>
        <end position="51"/>
    </location>
</feature>
<dbReference type="AlphaFoldDB" id="A0A974BR21"/>
<dbReference type="PANTHER" id="PTHR22639:SF4">
    <property type="entry name" value="ZINC FINGER CCHC DOMAIN-CONTAINING PROTEIN 3"/>
    <property type="match status" value="1"/>
</dbReference>